<reference evidence="3" key="1">
    <citation type="journal article" date="2020" name="Stud. Mycol.">
        <title>101 Dothideomycetes genomes: a test case for predicting lifestyles and emergence of pathogens.</title>
        <authorList>
            <person name="Haridas S."/>
            <person name="Albert R."/>
            <person name="Binder M."/>
            <person name="Bloem J."/>
            <person name="Labutti K."/>
            <person name="Salamov A."/>
            <person name="Andreopoulos B."/>
            <person name="Baker S."/>
            <person name="Barry K."/>
            <person name="Bills G."/>
            <person name="Bluhm B."/>
            <person name="Cannon C."/>
            <person name="Castanera R."/>
            <person name="Culley D."/>
            <person name="Daum C."/>
            <person name="Ezra D."/>
            <person name="Gonzalez J."/>
            <person name="Henrissat B."/>
            <person name="Kuo A."/>
            <person name="Liang C."/>
            <person name="Lipzen A."/>
            <person name="Lutzoni F."/>
            <person name="Magnuson J."/>
            <person name="Mondo S."/>
            <person name="Nolan M."/>
            <person name="Ohm R."/>
            <person name="Pangilinan J."/>
            <person name="Park H.-J."/>
            <person name="Ramirez L."/>
            <person name="Alfaro M."/>
            <person name="Sun H."/>
            <person name="Tritt A."/>
            <person name="Yoshinaga Y."/>
            <person name="Zwiers L.-H."/>
            <person name="Turgeon B."/>
            <person name="Goodwin S."/>
            <person name="Spatafora J."/>
            <person name="Crous P."/>
            <person name="Grigoriev I."/>
        </authorList>
    </citation>
    <scope>NUCLEOTIDE SEQUENCE</scope>
    <source>
        <strain evidence="3">CBS 122368</strain>
    </source>
</reference>
<dbReference type="EMBL" id="ML987190">
    <property type="protein sequence ID" value="KAF2255368.1"/>
    <property type="molecule type" value="Genomic_DNA"/>
</dbReference>
<dbReference type="AlphaFoldDB" id="A0A6A6IYI1"/>
<feature type="compositionally biased region" description="Basic and acidic residues" evidence="2">
    <location>
        <begin position="161"/>
        <end position="171"/>
    </location>
</feature>
<protein>
    <submittedName>
        <fullName evidence="3">Uncharacterized protein</fullName>
    </submittedName>
</protein>
<dbReference type="GeneID" id="54584159"/>
<feature type="compositionally biased region" description="Basic and acidic residues" evidence="2">
    <location>
        <begin position="120"/>
        <end position="129"/>
    </location>
</feature>
<gene>
    <name evidence="3" type="ORF">BU26DRAFT_528090</name>
</gene>
<organism evidence="3 4">
    <name type="scientific">Trematosphaeria pertusa</name>
    <dbReference type="NCBI Taxonomy" id="390896"/>
    <lineage>
        <taxon>Eukaryota</taxon>
        <taxon>Fungi</taxon>
        <taxon>Dikarya</taxon>
        <taxon>Ascomycota</taxon>
        <taxon>Pezizomycotina</taxon>
        <taxon>Dothideomycetes</taxon>
        <taxon>Pleosporomycetidae</taxon>
        <taxon>Pleosporales</taxon>
        <taxon>Massarineae</taxon>
        <taxon>Trematosphaeriaceae</taxon>
        <taxon>Trematosphaeria</taxon>
    </lineage>
</organism>
<keyword evidence="1" id="KW-0175">Coiled coil</keyword>
<evidence type="ECO:0000313" key="3">
    <source>
        <dbReference type="EMBL" id="KAF2255368.1"/>
    </source>
</evidence>
<feature type="region of interest" description="Disordered" evidence="2">
    <location>
        <begin position="118"/>
        <end position="216"/>
    </location>
</feature>
<feature type="compositionally biased region" description="Basic and acidic residues" evidence="2">
    <location>
        <begin position="184"/>
        <end position="198"/>
    </location>
</feature>
<dbReference type="Proteomes" id="UP000800094">
    <property type="component" value="Unassembled WGS sequence"/>
</dbReference>
<dbReference type="OrthoDB" id="3781687at2759"/>
<evidence type="ECO:0000313" key="4">
    <source>
        <dbReference type="Proteomes" id="UP000800094"/>
    </source>
</evidence>
<accession>A0A6A6IYI1</accession>
<feature type="coiled-coil region" evidence="1">
    <location>
        <begin position="276"/>
        <end position="305"/>
    </location>
</feature>
<sequence>MGRFATLNSETKDLVLAMLPAIATAFKVDNVVDIIPEDIRMRAWDCDRRDHIKDKTEDDPRNWGVQFLRDLMTIGRLKEGNLTEFQADLRAKVEKHEPKHPWCRLADIKELKAKYVNPDRASEDNHSQDEYASDEPSSTDSYLEELVEQEVPKGKKRRRNHEAYEARVQEKSKHHKHRTSSSRLRRDSEGWERPEKRGRPGKGRYSTERRIPDASRLSVRRPSIAIKSEREGSYDSTSVMSVLPAFTPPFTASPRPVPAHNYSHHSIDNSNEPLAVQKLQAELDVAEAELKAARVRLQYMEAKEKAIAEVNRNGAGTQDEPHEVD</sequence>
<dbReference type="RefSeq" id="XP_033690372.1">
    <property type="nucleotide sequence ID" value="XM_033830829.1"/>
</dbReference>
<evidence type="ECO:0000256" key="1">
    <source>
        <dbReference type="SAM" id="Coils"/>
    </source>
</evidence>
<name>A0A6A6IYI1_9PLEO</name>
<keyword evidence="4" id="KW-1185">Reference proteome</keyword>
<proteinExistence type="predicted"/>
<evidence type="ECO:0000256" key="2">
    <source>
        <dbReference type="SAM" id="MobiDB-lite"/>
    </source>
</evidence>